<feature type="non-terminal residue" evidence="9">
    <location>
        <position position="1"/>
    </location>
</feature>
<dbReference type="OrthoDB" id="19102at2759"/>
<keyword evidence="4 7" id="KW-0256">Endoplasmic reticulum</keyword>
<dbReference type="GO" id="GO:0006950">
    <property type="term" value="P:response to stress"/>
    <property type="evidence" value="ECO:0007669"/>
    <property type="project" value="UniProtKB-ARBA"/>
</dbReference>
<evidence type="ECO:0000256" key="4">
    <source>
        <dbReference type="ARBA" id="ARBA00022824"/>
    </source>
</evidence>
<comment type="caution">
    <text evidence="7">Lacks conserved residue(s) required for the propagation of feature annotation.</text>
</comment>
<dbReference type="OMA" id="YIFASHY"/>
<dbReference type="InterPro" id="IPR007599">
    <property type="entry name" value="DER1"/>
</dbReference>
<evidence type="ECO:0000256" key="1">
    <source>
        <dbReference type="ARBA" id="ARBA00004477"/>
    </source>
</evidence>
<evidence type="ECO:0000256" key="7">
    <source>
        <dbReference type="RuleBase" id="RU363059"/>
    </source>
</evidence>
<evidence type="ECO:0000256" key="6">
    <source>
        <dbReference type="ARBA" id="ARBA00023136"/>
    </source>
</evidence>
<dbReference type="AlphaFoldDB" id="A0A3E2HJH2"/>
<gene>
    <name evidence="9" type="ORF">B7463_g2785</name>
</gene>
<feature type="transmembrane region" description="Helical" evidence="7">
    <location>
        <begin position="128"/>
        <end position="151"/>
    </location>
</feature>
<dbReference type="Proteomes" id="UP000258309">
    <property type="component" value="Unassembled WGS sequence"/>
</dbReference>
<evidence type="ECO:0000313" key="9">
    <source>
        <dbReference type="EMBL" id="RFU33557.1"/>
    </source>
</evidence>
<keyword evidence="10" id="KW-1185">Reference proteome</keyword>
<sequence>MDAFWAAPPISRTIAAAAFVLSLAVYYANIGLGYYVIFSPEFLLTIPPQVWRVVTSFLITEPQLGLVFDTYFLLLLPTIAVPGNEEDYPCTSDWSVIRNQSIGPVCGAGMVGSYLEKTRFDSSMVIRVGLNIIFTGAMVMTGALILAFAYTMSQDRRGQQTHFIVFSIPAVYLPYAMLLLTLLLRGSEAAKIQGTGLVAAHLHDFLTRIWPAFGGGRNLVPTPTFIKKLFDGPGSRIQVRTYGTAIRPSQDTVSSSGSSGPLPQSWRSRGTGHRLGGD</sequence>
<organism evidence="9 10">
    <name type="scientific">Scytalidium lignicola</name>
    <name type="common">Hyphomycete</name>
    <dbReference type="NCBI Taxonomy" id="5539"/>
    <lineage>
        <taxon>Eukaryota</taxon>
        <taxon>Fungi</taxon>
        <taxon>Dikarya</taxon>
        <taxon>Ascomycota</taxon>
        <taxon>Pezizomycotina</taxon>
        <taxon>Leotiomycetes</taxon>
        <taxon>Leotiomycetes incertae sedis</taxon>
        <taxon>Scytalidium</taxon>
    </lineage>
</organism>
<evidence type="ECO:0000256" key="8">
    <source>
        <dbReference type="SAM" id="MobiDB-lite"/>
    </source>
</evidence>
<feature type="transmembrane region" description="Helical" evidence="7">
    <location>
        <begin position="14"/>
        <end position="37"/>
    </location>
</feature>
<comment type="function">
    <text evidence="7">May be involved in the degradation of misfolded endoplasmic reticulum (ER) luminal proteins.</text>
</comment>
<proteinExistence type="inferred from homology"/>
<evidence type="ECO:0000256" key="3">
    <source>
        <dbReference type="ARBA" id="ARBA00022692"/>
    </source>
</evidence>
<dbReference type="Pfam" id="PF04511">
    <property type="entry name" value="DER1"/>
    <property type="match status" value="1"/>
</dbReference>
<keyword evidence="3 7" id="KW-0812">Transmembrane</keyword>
<comment type="similarity">
    <text evidence="2 7">Belongs to the derlin family.</text>
</comment>
<feature type="non-terminal residue" evidence="9">
    <location>
        <position position="278"/>
    </location>
</feature>
<dbReference type="STRING" id="5539.A0A3E2HJH2"/>
<dbReference type="GO" id="GO:0005789">
    <property type="term" value="C:endoplasmic reticulum membrane"/>
    <property type="evidence" value="ECO:0007669"/>
    <property type="project" value="UniProtKB-SubCell"/>
</dbReference>
<keyword evidence="6 7" id="KW-0472">Membrane</keyword>
<accession>A0A3E2HJH2</accession>
<keyword evidence="5 7" id="KW-1133">Transmembrane helix</keyword>
<evidence type="ECO:0000256" key="2">
    <source>
        <dbReference type="ARBA" id="ARBA00008917"/>
    </source>
</evidence>
<evidence type="ECO:0000256" key="5">
    <source>
        <dbReference type="ARBA" id="ARBA00022989"/>
    </source>
</evidence>
<comment type="caution">
    <text evidence="9">The sequence shown here is derived from an EMBL/GenBank/DDBJ whole genome shotgun (WGS) entry which is preliminary data.</text>
</comment>
<name>A0A3E2HJH2_SCYLI</name>
<reference evidence="9 10" key="1">
    <citation type="submission" date="2018-05" db="EMBL/GenBank/DDBJ databases">
        <title>Draft genome sequence of Scytalidium lignicola DSM 105466, a ubiquitous saprotrophic fungus.</title>
        <authorList>
            <person name="Buettner E."/>
            <person name="Gebauer A.M."/>
            <person name="Hofrichter M."/>
            <person name="Liers C."/>
            <person name="Kellner H."/>
        </authorList>
    </citation>
    <scope>NUCLEOTIDE SEQUENCE [LARGE SCALE GENOMIC DNA]</scope>
    <source>
        <strain evidence="9 10">DSM 105466</strain>
    </source>
</reference>
<protein>
    <recommendedName>
        <fullName evidence="7">Derlin</fullName>
    </recommendedName>
</protein>
<dbReference type="PANTHER" id="PTHR11009">
    <property type="entry name" value="DER1-LIKE PROTEIN, DERLIN"/>
    <property type="match status" value="1"/>
</dbReference>
<dbReference type="EMBL" id="NCSJ02000034">
    <property type="protein sequence ID" value="RFU33557.1"/>
    <property type="molecule type" value="Genomic_DNA"/>
</dbReference>
<evidence type="ECO:0000313" key="10">
    <source>
        <dbReference type="Proteomes" id="UP000258309"/>
    </source>
</evidence>
<comment type="subcellular location">
    <subcellularLocation>
        <location evidence="1 7">Endoplasmic reticulum membrane</location>
        <topology evidence="1 7">Multi-pass membrane protein</topology>
    </subcellularLocation>
</comment>
<feature type="region of interest" description="Disordered" evidence="8">
    <location>
        <begin position="248"/>
        <end position="278"/>
    </location>
</feature>
<feature type="transmembrane region" description="Helical" evidence="7">
    <location>
        <begin position="163"/>
        <end position="184"/>
    </location>
</feature>